<feature type="compositionally biased region" description="Basic residues" evidence="3">
    <location>
        <begin position="127"/>
        <end position="141"/>
    </location>
</feature>
<evidence type="ECO:0000313" key="5">
    <source>
        <dbReference type="Ensembl" id="ENSCSAVP00000016756.1"/>
    </source>
</evidence>
<dbReference type="SUPFAM" id="SSF47769">
    <property type="entry name" value="SAM/Pointed domain"/>
    <property type="match status" value="1"/>
</dbReference>
<proteinExistence type="predicted"/>
<dbReference type="GO" id="GO:0015629">
    <property type="term" value="C:actin cytoskeleton"/>
    <property type="evidence" value="ECO:0007669"/>
    <property type="project" value="TreeGrafter"/>
</dbReference>
<keyword evidence="1" id="KW-0597">Phosphoprotein</keyword>
<dbReference type="Proteomes" id="UP000007875">
    <property type="component" value="Unassembled WGS sequence"/>
</dbReference>
<dbReference type="AlphaFoldDB" id="H2ZGP0"/>
<dbReference type="Gene3D" id="1.10.150.50">
    <property type="entry name" value="Transcription Factor, Ets-1"/>
    <property type="match status" value="1"/>
</dbReference>
<keyword evidence="2" id="KW-0175">Coiled coil</keyword>
<dbReference type="GO" id="GO:0019722">
    <property type="term" value="P:calcium-mediated signaling"/>
    <property type="evidence" value="ECO:0007669"/>
    <property type="project" value="TreeGrafter"/>
</dbReference>
<accession>H2ZGP0</accession>
<dbReference type="GO" id="GO:0007015">
    <property type="term" value="P:actin filament organization"/>
    <property type="evidence" value="ECO:0007669"/>
    <property type="project" value="TreeGrafter"/>
</dbReference>
<dbReference type="PROSITE" id="PS50105">
    <property type="entry name" value="SAM_DOMAIN"/>
    <property type="match status" value="1"/>
</dbReference>
<feature type="region of interest" description="Disordered" evidence="3">
    <location>
        <begin position="120"/>
        <end position="141"/>
    </location>
</feature>
<reference evidence="6" key="1">
    <citation type="submission" date="2003-08" db="EMBL/GenBank/DDBJ databases">
        <authorList>
            <person name="Birren B."/>
            <person name="Nusbaum C."/>
            <person name="Abebe A."/>
            <person name="Abouelleil A."/>
            <person name="Adekoya E."/>
            <person name="Ait-zahra M."/>
            <person name="Allen N."/>
            <person name="Allen T."/>
            <person name="An P."/>
            <person name="Anderson M."/>
            <person name="Anderson S."/>
            <person name="Arachchi H."/>
            <person name="Armbruster J."/>
            <person name="Bachantsang P."/>
            <person name="Baldwin J."/>
            <person name="Barry A."/>
            <person name="Bayul T."/>
            <person name="Blitshsteyn B."/>
            <person name="Bloom T."/>
            <person name="Blye J."/>
            <person name="Boguslavskiy L."/>
            <person name="Borowsky M."/>
            <person name="Boukhgalter B."/>
            <person name="Brunache A."/>
            <person name="Butler J."/>
            <person name="Calixte N."/>
            <person name="Calvo S."/>
            <person name="Camarata J."/>
            <person name="Campo K."/>
            <person name="Chang J."/>
            <person name="Cheshatsang Y."/>
            <person name="Citroen M."/>
            <person name="Collymore A."/>
            <person name="Considine T."/>
            <person name="Cook A."/>
            <person name="Cooke P."/>
            <person name="Corum B."/>
            <person name="Cuomo C."/>
            <person name="David R."/>
            <person name="Dawoe T."/>
            <person name="Degray S."/>
            <person name="Dodge S."/>
            <person name="Dooley K."/>
            <person name="Dorje P."/>
            <person name="Dorjee K."/>
            <person name="Dorris L."/>
            <person name="Duffey N."/>
            <person name="Dupes A."/>
            <person name="Elkins T."/>
            <person name="Engels R."/>
            <person name="Erickson J."/>
            <person name="Farina A."/>
            <person name="Faro S."/>
            <person name="Ferreira P."/>
            <person name="Fischer H."/>
            <person name="Fitzgerald M."/>
            <person name="Foley K."/>
            <person name="Gage D."/>
            <person name="Galagan J."/>
            <person name="Gearin G."/>
            <person name="Gnerre S."/>
            <person name="Gnirke A."/>
            <person name="Goyette A."/>
            <person name="Graham J."/>
            <person name="Grandbois E."/>
            <person name="Gyaltsen K."/>
            <person name="Hafez N."/>
            <person name="Hagopian D."/>
            <person name="Hagos B."/>
            <person name="Hall J."/>
            <person name="Hatcher B."/>
            <person name="Heller A."/>
            <person name="Higgins H."/>
            <person name="Honan T."/>
            <person name="Horn A."/>
            <person name="Houde N."/>
            <person name="Hughes L."/>
            <person name="Hulme W."/>
            <person name="Husby E."/>
            <person name="Iliev I."/>
            <person name="Jaffe D."/>
            <person name="Jones C."/>
            <person name="Kamal M."/>
            <person name="Kamat A."/>
            <person name="Kamvysselis M."/>
            <person name="Karlsson E."/>
            <person name="Kells C."/>
            <person name="Kieu A."/>
            <person name="Kisner P."/>
            <person name="Kodira C."/>
            <person name="Kulbokas E."/>
            <person name="Labutti K."/>
            <person name="Lama D."/>
            <person name="Landers T."/>
            <person name="Leger J."/>
            <person name="Levine S."/>
            <person name="Lewis D."/>
            <person name="Lewis T."/>
            <person name="Lindblad-toh K."/>
            <person name="Liu X."/>
            <person name="Lokyitsang T."/>
            <person name="Lokyitsang Y."/>
            <person name="Lucien O."/>
            <person name="Lui A."/>
            <person name="Ma L.J."/>
            <person name="Mabbitt R."/>
            <person name="Macdonald J."/>
            <person name="Maclean C."/>
            <person name="Major J."/>
            <person name="Manning J."/>
            <person name="Marabella R."/>
            <person name="Maru K."/>
            <person name="Matthews C."/>
            <person name="Mauceli E."/>
            <person name="Mccarthy M."/>
            <person name="Mcdonough S."/>
            <person name="Mcghee T."/>
            <person name="Meldrim J."/>
            <person name="Meneus L."/>
            <person name="Mesirov J."/>
            <person name="Mihalev A."/>
            <person name="Mihova T."/>
            <person name="Mikkelsen T."/>
            <person name="Mlenga V."/>
            <person name="Moru K."/>
            <person name="Mozes J."/>
            <person name="Mulrain L."/>
            <person name="Munson G."/>
            <person name="Naylor J."/>
            <person name="Newes C."/>
            <person name="Nguyen C."/>
            <person name="Nguyen N."/>
            <person name="Nguyen T."/>
            <person name="Nicol R."/>
            <person name="Nielsen C."/>
            <person name="Nizzari M."/>
            <person name="Norbu C."/>
            <person name="Norbu N."/>
            <person name="O'donnell P."/>
            <person name="Okoawo O."/>
            <person name="O'leary S."/>
            <person name="Omotosho B."/>
            <person name="O'neill K."/>
            <person name="Osman S."/>
            <person name="Parker S."/>
            <person name="Perrin D."/>
            <person name="Phunkhang P."/>
            <person name="Piqani B."/>
            <person name="Purcell S."/>
            <person name="Rachupka T."/>
            <person name="Ramasamy U."/>
            <person name="Rameau R."/>
            <person name="Ray V."/>
            <person name="Raymond C."/>
            <person name="Retta R."/>
            <person name="Richardson S."/>
            <person name="Rise C."/>
            <person name="Rodriguez J."/>
            <person name="Rogers J."/>
            <person name="Rogov P."/>
            <person name="Rutman M."/>
            <person name="Schupbach R."/>
            <person name="Seaman C."/>
            <person name="Settipalli S."/>
            <person name="Sharpe T."/>
            <person name="Sheridan J."/>
            <person name="Sherpa N."/>
            <person name="Shi J."/>
            <person name="Smirnov S."/>
            <person name="Smith C."/>
            <person name="Sougnez C."/>
            <person name="Spencer B."/>
            <person name="Stalker J."/>
            <person name="Stange-thomann N."/>
            <person name="Stavropoulos S."/>
            <person name="Stetson K."/>
            <person name="Stone C."/>
            <person name="Stone S."/>
            <person name="Stubbs M."/>
            <person name="Talamas J."/>
            <person name="Tchuinga P."/>
            <person name="Tenzing P."/>
            <person name="Tesfaye S."/>
            <person name="Theodore J."/>
            <person name="Thoulutsang Y."/>
            <person name="Topham K."/>
            <person name="Towey S."/>
            <person name="Tsamla T."/>
            <person name="Tsomo N."/>
            <person name="Vallee D."/>
            <person name="Vassiliev H."/>
            <person name="Venkataraman V."/>
            <person name="Vinson J."/>
            <person name="Vo A."/>
            <person name="Wade C."/>
            <person name="Wang S."/>
            <person name="Wangchuk T."/>
            <person name="Wangdi T."/>
            <person name="Whittaker C."/>
            <person name="Wilkinson J."/>
            <person name="Wu Y."/>
            <person name="Wyman D."/>
            <person name="Yadav S."/>
            <person name="Yang S."/>
            <person name="Yang X."/>
            <person name="Yeager S."/>
            <person name="Yee E."/>
            <person name="Young G."/>
            <person name="Zainoun J."/>
            <person name="Zembeck L."/>
            <person name="Zimmer A."/>
            <person name="Zody M."/>
            <person name="Lander E."/>
        </authorList>
    </citation>
    <scope>NUCLEOTIDE SEQUENCE [LARGE SCALE GENOMIC DNA]</scope>
</reference>
<dbReference type="Ensembl" id="ENSCSAVT00000016938.1">
    <property type="protein sequence ID" value="ENSCSAVP00000016756.1"/>
    <property type="gene ID" value="ENSCSAVG00000009853.1"/>
</dbReference>
<dbReference type="InterPro" id="IPR013761">
    <property type="entry name" value="SAM/pointed_sf"/>
</dbReference>
<evidence type="ECO:0000256" key="2">
    <source>
        <dbReference type="ARBA" id="ARBA00023054"/>
    </source>
</evidence>
<dbReference type="GO" id="GO:0030425">
    <property type="term" value="C:dendrite"/>
    <property type="evidence" value="ECO:0007669"/>
    <property type="project" value="TreeGrafter"/>
</dbReference>
<feature type="region of interest" description="Disordered" evidence="3">
    <location>
        <begin position="1"/>
        <end position="25"/>
    </location>
</feature>
<dbReference type="InterPro" id="IPR001660">
    <property type="entry name" value="SAM"/>
</dbReference>
<evidence type="ECO:0000313" key="6">
    <source>
        <dbReference type="Proteomes" id="UP000007875"/>
    </source>
</evidence>
<keyword evidence="6" id="KW-1185">Reference proteome</keyword>
<dbReference type="GO" id="GO:0031175">
    <property type="term" value="P:neuron projection development"/>
    <property type="evidence" value="ECO:0007669"/>
    <property type="project" value="TreeGrafter"/>
</dbReference>
<name>H2ZGP0_CIOSA</name>
<dbReference type="GO" id="GO:0005737">
    <property type="term" value="C:cytoplasm"/>
    <property type="evidence" value="ECO:0007669"/>
    <property type="project" value="TreeGrafter"/>
</dbReference>
<organism evidence="5 6">
    <name type="scientific">Ciona savignyi</name>
    <name type="common">Pacific transparent sea squirt</name>
    <dbReference type="NCBI Taxonomy" id="51511"/>
    <lineage>
        <taxon>Eukaryota</taxon>
        <taxon>Metazoa</taxon>
        <taxon>Chordata</taxon>
        <taxon>Tunicata</taxon>
        <taxon>Ascidiacea</taxon>
        <taxon>Phlebobranchia</taxon>
        <taxon>Cionidae</taxon>
        <taxon>Ciona</taxon>
    </lineage>
</organism>
<dbReference type="Pfam" id="PF00536">
    <property type="entry name" value="SAM_1"/>
    <property type="match status" value="1"/>
</dbReference>
<dbReference type="GO" id="GO:0014069">
    <property type="term" value="C:postsynaptic density"/>
    <property type="evidence" value="ECO:0007669"/>
    <property type="project" value="TreeGrafter"/>
</dbReference>
<dbReference type="SMART" id="SM00454">
    <property type="entry name" value="SAM"/>
    <property type="match status" value="1"/>
</dbReference>
<dbReference type="PANTHER" id="PTHR16154">
    <property type="entry name" value="NEURABIN"/>
    <property type="match status" value="1"/>
</dbReference>
<evidence type="ECO:0000256" key="3">
    <source>
        <dbReference type="SAM" id="MobiDB-lite"/>
    </source>
</evidence>
<protein>
    <recommendedName>
        <fullName evidence="4">SAM domain-containing protein</fullName>
    </recommendedName>
</protein>
<reference evidence="5" key="2">
    <citation type="submission" date="2025-08" db="UniProtKB">
        <authorList>
            <consortium name="Ensembl"/>
        </authorList>
    </citation>
    <scope>IDENTIFICATION</scope>
</reference>
<dbReference type="PANTHER" id="PTHR16154:SF6">
    <property type="entry name" value="SPINOPHILIN, ISOFORM J"/>
    <property type="match status" value="1"/>
</dbReference>
<feature type="domain" description="SAM" evidence="4">
    <location>
        <begin position="51"/>
        <end position="114"/>
    </location>
</feature>
<dbReference type="InterPro" id="IPR043446">
    <property type="entry name" value="Neurabin-like"/>
</dbReference>
<reference evidence="5" key="3">
    <citation type="submission" date="2025-09" db="UniProtKB">
        <authorList>
            <consortium name="Ensembl"/>
        </authorList>
    </citation>
    <scope>IDENTIFICATION</scope>
</reference>
<sequence length="141" mass="15872">MSPLPQSSPMGDVPSPSTSPSSKVRMRRIVNGSVEKRGQTQGELYLSTPSWSVDDVVAWMSGCGLTLHVATFNQHKIDGAKLMAIDNDRLKEMGIVDKSEKNLLKRKVKELKTRYEKERKLADKLNKKQKKGFRTGKKPLF</sequence>
<dbReference type="GO" id="GO:0051015">
    <property type="term" value="F:actin filament binding"/>
    <property type="evidence" value="ECO:0007669"/>
    <property type="project" value="TreeGrafter"/>
</dbReference>
<evidence type="ECO:0000259" key="4">
    <source>
        <dbReference type="PROSITE" id="PS50105"/>
    </source>
</evidence>
<evidence type="ECO:0000256" key="1">
    <source>
        <dbReference type="ARBA" id="ARBA00022553"/>
    </source>
</evidence>